<dbReference type="PANTHER" id="PTHR33938">
    <property type="entry name" value="FERULOYL ESTERASE B-RELATED"/>
    <property type="match status" value="1"/>
</dbReference>
<sequence length="530" mass="56125">MAAAALLLTPLATAANFTNSSCTNIRAPTVPGATVLSISGAEVHNYSSRPLPPFFLDTVSGLNVCNVSVFLSHPGVNDNVLVQLFLPLTAWNGRFQATGGGGWATSFGEVQLSRAAAGNYAASRTDGGHPDDFYDPSSWALGPDGKPNIGLLTNYASRSLHDMAIVGKAVIQSFYGKEAAYSYWSGCSTGGREGLAEAQLFPDDFDGILAAAPTINWPSTITADEWPQVVMNNEGYFPSQCEYNAFIGAAVKTCDALDGVTDGVIGNLDACKFDPSILIGTSVPCPGGDIKITSQTTKIVQMILDGPKSARGQRLWYGLNPGTDFLITANTTISPTTGKAIGLPFQVPDAWIKLFLKADPTYDTATITYEQFRQLFRQAKSQYDAIIGINNPNLSAFKAAGGKMITWQGLADDIVFSEGTVSYYEQVQKATTGKRGDTQDFYRLFLAPGAGHCYPLAGPVPTDAFGPLVKWVEEGIAPDTLAAAGAPSAGGPPLGPSVSRILCPWPQVARYDGKGDTADAKSYKCAKSFK</sequence>
<evidence type="ECO:0000256" key="7">
    <source>
        <dbReference type="ARBA" id="ARBA00023157"/>
    </source>
</evidence>
<keyword evidence="10" id="KW-1185">Reference proteome</keyword>
<evidence type="ECO:0000256" key="4">
    <source>
        <dbReference type="ARBA" id="ARBA00022729"/>
    </source>
</evidence>
<accession>A0AA43QH66</accession>
<reference evidence="9" key="1">
    <citation type="journal article" date="2023" name="Genome Biol. Evol.">
        <title>First Whole Genome Sequence and Flow Cytometry Genome Size Data for the Lichen-Forming Fungus Ramalina farinacea (Ascomycota).</title>
        <authorList>
            <person name="Llewellyn T."/>
            <person name="Mian S."/>
            <person name="Hill R."/>
            <person name="Leitch I.J."/>
            <person name="Gaya E."/>
        </authorList>
    </citation>
    <scope>NUCLEOTIDE SEQUENCE</scope>
    <source>
        <strain evidence="9">LIQ254RAFAR</strain>
    </source>
</reference>
<evidence type="ECO:0000256" key="8">
    <source>
        <dbReference type="RuleBase" id="RU361238"/>
    </source>
</evidence>
<evidence type="ECO:0000256" key="2">
    <source>
        <dbReference type="ARBA" id="ARBA00022487"/>
    </source>
</evidence>
<keyword evidence="6" id="KW-0106">Calcium</keyword>
<keyword evidence="4" id="KW-0732">Signal</keyword>
<evidence type="ECO:0000256" key="5">
    <source>
        <dbReference type="ARBA" id="ARBA00022801"/>
    </source>
</evidence>
<dbReference type="SUPFAM" id="SSF53474">
    <property type="entry name" value="alpha/beta-Hydrolases"/>
    <property type="match status" value="1"/>
</dbReference>
<dbReference type="Proteomes" id="UP001161017">
    <property type="component" value="Unassembled WGS sequence"/>
</dbReference>
<keyword evidence="2" id="KW-0719">Serine esterase</keyword>
<organism evidence="9 10">
    <name type="scientific">Ramalina farinacea</name>
    <dbReference type="NCBI Taxonomy" id="258253"/>
    <lineage>
        <taxon>Eukaryota</taxon>
        <taxon>Fungi</taxon>
        <taxon>Dikarya</taxon>
        <taxon>Ascomycota</taxon>
        <taxon>Pezizomycotina</taxon>
        <taxon>Lecanoromycetes</taxon>
        <taxon>OSLEUM clade</taxon>
        <taxon>Lecanoromycetidae</taxon>
        <taxon>Lecanorales</taxon>
        <taxon>Lecanorineae</taxon>
        <taxon>Ramalinaceae</taxon>
        <taxon>Ramalina</taxon>
    </lineage>
</organism>
<keyword evidence="7" id="KW-1015">Disulfide bond</keyword>
<gene>
    <name evidence="9" type="ORF">OHK93_000725</name>
</gene>
<dbReference type="InterPro" id="IPR011118">
    <property type="entry name" value="Tannase/feruloyl_esterase"/>
</dbReference>
<dbReference type="GO" id="GO:0030600">
    <property type="term" value="F:feruloyl esterase activity"/>
    <property type="evidence" value="ECO:0007669"/>
    <property type="project" value="UniProtKB-ARBA"/>
</dbReference>
<dbReference type="AlphaFoldDB" id="A0AA43QH66"/>
<comment type="similarity">
    <text evidence="1 8">Belongs to the tannase family.</text>
</comment>
<dbReference type="EC" id="3.1.1.-" evidence="8"/>
<dbReference type="InterPro" id="IPR029058">
    <property type="entry name" value="AB_hydrolase_fold"/>
</dbReference>
<evidence type="ECO:0000313" key="9">
    <source>
        <dbReference type="EMBL" id="MDI1485587.1"/>
    </source>
</evidence>
<evidence type="ECO:0000256" key="6">
    <source>
        <dbReference type="ARBA" id="ARBA00022837"/>
    </source>
</evidence>
<evidence type="ECO:0000313" key="10">
    <source>
        <dbReference type="Proteomes" id="UP001161017"/>
    </source>
</evidence>
<evidence type="ECO:0000256" key="1">
    <source>
        <dbReference type="ARBA" id="ARBA00006249"/>
    </source>
</evidence>
<dbReference type="Pfam" id="PF07519">
    <property type="entry name" value="Tannase"/>
    <property type="match status" value="1"/>
</dbReference>
<keyword evidence="3" id="KW-0479">Metal-binding</keyword>
<evidence type="ECO:0000256" key="3">
    <source>
        <dbReference type="ARBA" id="ARBA00022723"/>
    </source>
</evidence>
<dbReference type="GO" id="GO:0046872">
    <property type="term" value="F:metal ion binding"/>
    <property type="evidence" value="ECO:0007669"/>
    <property type="project" value="UniProtKB-KW"/>
</dbReference>
<name>A0AA43QH66_9LECA</name>
<dbReference type="PANTHER" id="PTHR33938:SF8">
    <property type="entry name" value="CARBOXYLIC ESTER HYDROLASE"/>
    <property type="match status" value="1"/>
</dbReference>
<proteinExistence type="inferred from homology"/>
<keyword evidence="5 8" id="KW-0378">Hydrolase</keyword>
<comment type="caution">
    <text evidence="9">The sequence shown here is derived from an EMBL/GenBank/DDBJ whole genome shotgun (WGS) entry which is preliminary data.</text>
</comment>
<dbReference type="EMBL" id="JAPUFD010000001">
    <property type="protein sequence ID" value="MDI1485587.1"/>
    <property type="molecule type" value="Genomic_DNA"/>
</dbReference>
<protein>
    <recommendedName>
        <fullName evidence="8">Carboxylic ester hydrolase</fullName>
        <ecNumber evidence="8">3.1.1.-</ecNumber>
    </recommendedName>
</protein>